<dbReference type="HOGENOM" id="CLU_014537_1_0_1"/>
<evidence type="ECO:0008006" key="3">
    <source>
        <dbReference type="Google" id="ProtNLM"/>
    </source>
</evidence>
<dbReference type="OMA" id="VDILDLW"/>
<evidence type="ECO:0000313" key="1">
    <source>
        <dbReference type="EMBL" id="EME40394.1"/>
    </source>
</evidence>
<reference evidence="1 2" key="2">
    <citation type="journal article" date="2012" name="PLoS Pathog.">
        <title>Diverse lifestyles and strategies of plant pathogenesis encoded in the genomes of eighteen Dothideomycetes fungi.</title>
        <authorList>
            <person name="Ohm R.A."/>
            <person name="Feau N."/>
            <person name="Henrissat B."/>
            <person name="Schoch C.L."/>
            <person name="Horwitz B.A."/>
            <person name="Barry K.W."/>
            <person name="Condon B.J."/>
            <person name="Copeland A.C."/>
            <person name="Dhillon B."/>
            <person name="Glaser F."/>
            <person name="Hesse C.N."/>
            <person name="Kosti I."/>
            <person name="LaButti K."/>
            <person name="Lindquist E.A."/>
            <person name="Lucas S."/>
            <person name="Salamov A.A."/>
            <person name="Bradshaw R.E."/>
            <person name="Ciuffetti L."/>
            <person name="Hamelin R.C."/>
            <person name="Kema G.H.J."/>
            <person name="Lawrence C."/>
            <person name="Scott J.A."/>
            <person name="Spatafora J.W."/>
            <person name="Turgeon B.G."/>
            <person name="de Wit P.J.G.M."/>
            <person name="Zhong S."/>
            <person name="Goodwin S.B."/>
            <person name="Grigoriev I.V."/>
        </authorList>
    </citation>
    <scope>NUCLEOTIDE SEQUENCE [LARGE SCALE GENOMIC DNA]</scope>
    <source>
        <strain evidence="2">NZE10 / CBS 128990</strain>
    </source>
</reference>
<dbReference type="Proteomes" id="UP000016933">
    <property type="component" value="Unassembled WGS sequence"/>
</dbReference>
<dbReference type="eggNOG" id="ENOG502QY7G">
    <property type="taxonomic scope" value="Eukaryota"/>
</dbReference>
<name>N1PE56_DOTSN</name>
<dbReference type="AlphaFoldDB" id="N1PE56"/>
<dbReference type="Gene3D" id="3.40.50.150">
    <property type="entry name" value="Vaccinia Virus protein VP39"/>
    <property type="match status" value="1"/>
</dbReference>
<sequence>MSGLSGAVRRYIDPKNPLTTSLAQIFGGFGSYRKPIEGRHARAKAAPIDQYGHGPRTDIVSERLCDDVLRYLAPTLKSYKGCTIIDLNPGACVWSKKLHDLLEPKNHVLMEPEELYVDAFIKPLLDQPGSTYQYSPLSGSALGSYLKNSKSLLDDTGLLPEVNPLETGDVRLRQPQPALLITGNLARKPRGSNTLLARTLSPAHGVLQHHVWMSLSNELFHRGGLARMLWWVPDHEKGSMLPQRCQYVNGYSVGLSLGAQVSEVTGGKPGIAYYRKNAVREVDVTINQRSDGISMESARQVRSRMSRAGVRLPKDRVLLQPQDLLPESRKKMKTPLTIYYHTPERLAKAIDELEARSHKVLAAVKQSRSVTRPEKLFSILDSFMRHLQYPQTLWQPHDEREVNRGRANRHLGGDTKAKYDMSHGALFGSEMRAALILDLFLCIVNLETHYCVMKDNGQDVGGLKDRIVALDEAVRTKYLQDCPNLQQPIELMLDDNLAFYASPQVLAHDKRPYEALQASMDEFWPRAELALLDVVPHPRDLTVPDIATKLDATKAAQDLVRYLYMFKAATLPWALDRMALNAAQDLIPMVPAVTDPRKGGRLNPNNVRVRVLADDMLEGLVKAWFEWPFKPQTWELALAAGGVASSDVLEEEAMTPEAVTDV</sequence>
<keyword evidence="2" id="KW-1185">Reference proteome</keyword>
<reference evidence="2" key="1">
    <citation type="journal article" date="2012" name="PLoS Genet.">
        <title>The genomes of the fungal plant pathogens Cladosporium fulvum and Dothistroma septosporum reveal adaptation to different hosts and lifestyles but also signatures of common ancestry.</title>
        <authorList>
            <person name="de Wit P.J.G.M."/>
            <person name="van der Burgt A."/>
            <person name="Oekmen B."/>
            <person name="Stergiopoulos I."/>
            <person name="Abd-Elsalam K.A."/>
            <person name="Aerts A.L."/>
            <person name="Bahkali A.H."/>
            <person name="Beenen H.G."/>
            <person name="Chettri P."/>
            <person name="Cox M.P."/>
            <person name="Datema E."/>
            <person name="de Vries R.P."/>
            <person name="Dhillon B."/>
            <person name="Ganley A.R."/>
            <person name="Griffiths S.A."/>
            <person name="Guo Y."/>
            <person name="Hamelin R.C."/>
            <person name="Henrissat B."/>
            <person name="Kabir M.S."/>
            <person name="Jashni M.K."/>
            <person name="Kema G."/>
            <person name="Klaubauf S."/>
            <person name="Lapidus A."/>
            <person name="Levasseur A."/>
            <person name="Lindquist E."/>
            <person name="Mehrabi R."/>
            <person name="Ohm R.A."/>
            <person name="Owen T.J."/>
            <person name="Salamov A."/>
            <person name="Schwelm A."/>
            <person name="Schijlen E."/>
            <person name="Sun H."/>
            <person name="van den Burg H.A."/>
            <person name="van Ham R.C.H.J."/>
            <person name="Zhang S."/>
            <person name="Goodwin S.B."/>
            <person name="Grigoriev I.V."/>
            <person name="Collemare J."/>
            <person name="Bradshaw R.E."/>
        </authorList>
    </citation>
    <scope>NUCLEOTIDE SEQUENCE [LARGE SCALE GENOMIC DNA]</scope>
    <source>
        <strain evidence="2">NZE10 / CBS 128990</strain>
    </source>
</reference>
<dbReference type="InterPro" id="IPR029063">
    <property type="entry name" value="SAM-dependent_MTases_sf"/>
</dbReference>
<gene>
    <name evidence="1" type="ORF">DOTSEDRAFT_75007</name>
</gene>
<accession>N1PE56</accession>
<dbReference type="OrthoDB" id="16079at2759"/>
<protein>
    <recommendedName>
        <fullName evidence="3">Mitochondrial transcription factor 1</fullName>
    </recommendedName>
</protein>
<evidence type="ECO:0000313" key="2">
    <source>
        <dbReference type="Proteomes" id="UP000016933"/>
    </source>
</evidence>
<organism evidence="1 2">
    <name type="scientific">Dothistroma septosporum (strain NZE10 / CBS 128990)</name>
    <name type="common">Red band needle blight fungus</name>
    <name type="synonym">Mycosphaerella pini</name>
    <dbReference type="NCBI Taxonomy" id="675120"/>
    <lineage>
        <taxon>Eukaryota</taxon>
        <taxon>Fungi</taxon>
        <taxon>Dikarya</taxon>
        <taxon>Ascomycota</taxon>
        <taxon>Pezizomycotina</taxon>
        <taxon>Dothideomycetes</taxon>
        <taxon>Dothideomycetidae</taxon>
        <taxon>Mycosphaerellales</taxon>
        <taxon>Mycosphaerellaceae</taxon>
        <taxon>Dothistroma</taxon>
    </lineage>
</organism>
<dbReference type="EMBL" id="KB446544">
    <property type="protein sequence ID" value="EME40394.1"/>
    <property type="molecule type" value="Genomic_DNA"/>
</dbReference>
<proteinExistence type="predicted"/>